<name>A0A841CSQ6_9PSEU</name>
<evidence type="ECO:0000256" key="1">
    <source>
        <dbReference type="ARBA" id="ARBA00022737"/>
    </source>
</evidence>
<evidence type="ECO:0000313" key="4">
    <source>
        <dbReference type="EMBL" id="MBB5958466.1"/>
    </source>
</evidence>
<protein>
    <submittedName>
        <fullName evidence="4">Tetratricopeptide (TPR) repeat protein</fullName>
    </submittedName>
</protein>
<reference evidence="4 5" key="1">
    <citation type="submission" date="2020-08" db="EMBL/GenBank/DDBJ databases">
        <title>Genomic Encyclopedia of Type Strains, Phase III (KMG-III): the genomes of soil and plant-associated and newly described type strains.</title>
        <authorList>
            <person name="Whitman W."/>
        </authorList>
    </citation>
    <scope>NUCLEOTIDE SEQUENCE [LARGE SCALE GENOMIC DNA]</scope>
    <source>
        <strain evidence="4 5">CECT 8640</strain>
    </source>
</reference>
<dbReference type="EMBL" id="JACHJN010000008">
    <property type="protein sequence ID" value="MBB5958466.1"/>
    <property type="molecule type" value="Genomic_DNA"/>
</dbReference>
<sequence>MLRGLEDASLLGRDAHGRYSMHDLIRRYATDTAHHQLPDDLRHAALHRVVDFYLHTAHTADRLLNPHRATIHLDPEAPGCHQHPLHDDAAALAWLDAEYTCLLASHHVASTHRWDKAVWQLAWALHTFHQRRGHLRNYLATWQAALVATDRLNDPIARIHSQWHLGVAYAEMGRHDEATDHLNRALALAEHIEDRPKQVHTYNALAWASGKSGDDRRALRYAAHALTICRTLDDPLQEATALNAMGWSSARLGDYEQAREHCQAALALQRLHHHLDGEGATLDSLGYIAYHAGCHQEAVQHYLHALALFRAVGDTYATADSLDRLGHPHVALGELEQARAVWREALKLYQSQQRQDADRVQQQLDVFGDSAQD</sequence>
<dbReference type="PANTHER" id="PTHR10098">
    <property type="entry name" value="RAPSYN-RELATED"/>
    <property type="match status" value="1"/>
</dbReference>
<dbReference type="Pfam" id="PF13424">
    <property type="entry name" value="TPR_12"/>
    <property type="match status" value="2"/>
</dbReference>
<dbReference type="SUPFAM" id="SSF48452">
    <property type="entry name" value="TPR-like"/>
    <property type="match status" value="1"/>
</dbReference>
<accession>A0A841CSQ6</accession>
<evidence type="ECO:0000313" key="5">
    <source>
        <dbReference type="Proteomes" id="UP000547510"/>
    </source>
</evidence>
<organism evidence="4 5">
    <name type="scientific">Saccharothrix tamanrassetensis</name>
    <dbReference type="NCBI Taxonomy" id="1051531"/>
    <lineage>
        <taxon>Bacteria</taxon>
        <taxon>Bacillati</taxon>
        <taxon>Actinomycetota</taxon>
        <taxon>Actinomycetes</taxon>
        <taxon>Pseudonocardiales</taxon>
        <taxon>Pseudonocardiaceae</taxon>
        <taxon>Saccharothrix</taxon>
    </lineage>
</organism>
<keyword evidence="1" id="KW-0677">Repeat</keyword>
<comment type="caution">
    <text evidence="4">The sequence shown here is derived from an EMBL/GenBank/DDBJ whole genome shotgun (WGS) entry which is preliminary data.</text>
</comment>
<dbReference type="PANTHER" id="PTHR10098:SF108">
    <property type="entry name" value="TETRATRICOPEPTIDE REPEAT PROTEIN 28"/>
    <property type="match status" value="1"/>
</dbReference>
<dbReference type="SMART" id="SM00028">
    <property type="entry name" value="TPR"/>
    <property type="match status" value="5"/>
</dbReference>
<evidence type="ECO:0000256" key="2">
    <source>
        <dbReference type="ARBA" id="ARBA00022803"/>
    </source>
</evidence>
<dbReference type="InterPro" id="IPR019734">
    <property type="entry name" value="TPR_rpt"/>
</dbReference>
<dbReference type="RefSeq" id="WP_312865090.1">
    <property type="nucleotide sequence ID" value="NZ_JACHJN010000008.1"/>
</dbReference>
<feature type="repeat" description="TPR" evidence="3">
    <location>
        <begin position="159"/>
        <end position="192"/>
    </location>
</feature>
<dbReference type="Pfam" id="PF07719">
    <property type="entry name" value="TPR_2"/>
    <property type="match status" value="1"/>
</dbReference>
<keyword evidence="2 3" id="KW-0802">TPR repeat</keyword>
<dbReference type="InterPro" id="IPR011990">
    <property type="entry name" value="TPR-like_helical_dom_sf"/>
</dbReference>
<dbReference type="Gene3D" id="1.25.40.10">
    <property type="entry name" value="Tetratricopeptide repeat domain"/>
    <property type="match status" value="2"/>
</dbReference>
<feature type="repeat" description="TPR" evidence="3">
    <location>
        <begin position="319"/>
        <end position="352"/>
    </location>
</feature>
<dbReference type="PROSITE" id="PS50005">
    <property type="entry name" value="TPR"/>
    <property type="match status" value="2"/>
</dbReference>
<proteinExistence type="predicted"/>
<gene>
    <name evidence="4" type="ORF">FHS29_005074</name>
</gene>
<dbReference type="Proteomes" id="UP000547510">
    <property type="component" value="Unassembled WGS sequence"/>
</dbReference>
<dbReference type="AlphaFoldDB" id="A0A841CSQ6"/>
<evidence type="ECO:0000256" key="3">
    <source>
        <dbReference type="PROSITE-ProRule" id="PRU00339"/>
    </source>
</evidence>
<keyword evidence="5" id="KW-1185">Reference proteome</keyword>
<dbReference type="InterPro" id="IPR013105">
    <property type="entry name" value="TPR_2"/>
</dbReference>